<organism evidence="2 3">
    <name type="scientific">Schizopora paradoxa</name>
    <dbReference type="NCBI Taxonomy" id="27342"/>
    <lineage>
        <taxon>Eukaryota</taxon>
        <taxon>Fungi</taxon>
        <taxon>Dikarya</taxon>
        <taxon>Basidiomycota</taxon>
        <taxon>Agaricomycotina</taxon>
        <taxon>Agaricomycetes</taxon>
        <taxon>Hymenochaetales</taxon>
        <taxon>Schizoporaceae</taxon>
        <taxon>Schizopora</taxon>
    </lineage>
</organism>
<name>A0A0H2RMF8_9AGAM</name>
<evidence type="ECO:0000256" key="1">
    <source>
        <dbReference type="SAM" id="MobiDB-lite"/>
    </source>
</evidence>
<dbReference type="Proteomes" id="UP000053477">
    <property type="component" value="Unassembled WGS sequence"/>
</dbReference>
<gene>
    <name evidence="2" type="ORF">SCHPADRAFT_401924</name>
</gene>
<dbReference type="EMBL" id="KQ085971">
    <property type="protein sequence ID" value="KLO12792.1"/>
    <property type="molecule type" value="Genomic_DNA"/>
</dbReference>
<accession>A0A0H2RMF8</accession>
<protein>
    <submittedName>
        <fullName evidence="2">Uncharacterized protein</fullName>
    </submittedName>
</protein>
<dbReference type="InParanoid" id="A0A0H2RMF8"/>
<feature type="compositionally biased region" description="Polar residues" evidence="1">
    <location>
        <begin position="7"/>
        <end position="16"/>
    </location>
</feature>
<proteinExistence type="predicted"/>
<feature type="region of interest" description="Disordered" evidence="1">
    <location>
        <begin position="1"/>
        <end position="50"/>
    </location>
</feature>
<sequence>MDGRKVSPSSTDASRQSTEEGGRTLLAGVRSIPSTQRALGARSSGGDPYRLHITRRPDQSDACRQGSENSGRMRLWRMALCPVPRSKGETSSSADTTYRHRDGGGEDLRILMEGFAMFGALVVALEGYGLEVHGFVDPLFACALMDYSTYRPSPIIHPSRALCSSIYCRPAAVLRFVVDTLTGYIDSGRATVLQDLFFHTASHPASFSCHPAQSSIACVDGCKVSNAGERVCGRLRVDNRLQINERRRTLLR</sequence>
<dbReference type="AlphaFoldDB" id="A0A0H2RMF8"/>
<evidence type="ECO:0000313" key="3">
    <source>
        <dbReference type="Proteomes" id="UP000053477"/>
    </source>
</evidence>
<evidence type="ECO:0000313" key="2">
    <source>
        <dbReference type="EMBL" id="KLO12792.1"/>
    </source>
</evidence>
<keyword evidence="3" id="KW-1185">Reference proteome</keyword>
<reference evidence="2 3" key="1">
    <citation type="submission" date="2015-04" db="EMBL/GenBank/DDBJ databases">
        <title>Complete genome sequence of Schizopora paradoxa KUC8140, a cosmopolitan wood degrader in East Asia.</title>
        <authorList>
            <consortium name="DOE Joint Genome Institute"/>
            <person name="Min B."/>
            <person name="Park H."/>
            <person name="Jang Y."/>
            <person name="Kim J.-J."/>
            <person name="Kim K.H."/>
            <person name="Pangilinan J."/>
            <person name="Lipzen A."/>
            <person name="Riley R."/>
            <person name="Grigoriev I.V."/>
            <person name="Spatafora J.W."/>
            <person name="Choi I.-G."/>
        </authorList>
    </citation>
    <scope>NUCLEOTIDE SEQUENCE [LARGE SCALE GENOMIC DNA]</scope>
    <source>
        <strain evidence="2 3">KUC8140</strain>
    </source>
</reference>